<accession>A0A6G0ZDW0</accession>
<keyword evidence="2" id="KW-1185">Reference proteome</keyword>
<dbReference type="EMBL" id="VUJU01000669">
    <property type="protein sequence ID" value="KAF0768948.1"/>
    <property type="molecule type" value="Genomic_DNA"/>
</dbReference>
<sequence>LGLSIDRRLTWSQRIKIKKIALNARLRFLKTLISNFKHTPLNTKLLIYKSLFKPMWTYGLQLWSNAKKSNTNKIQTFQNNFLCKITNSPPYISNLTRINNLLQMIPL</sequence>
<reference evidence="1 2" key="1">
    <citation type="submission" date="2019-08" db="EMBL/GenBank/DDBJ databases">
        <title>Whole genome of Aphis craccivora.</title>
        <authorList>
            <person name="Voronova N.V."/>
            <person name="Shulinski R.S."/>
            <person name="Bandarenka Y.V."/>
            <person name="Zhorov D.G."/>
            <person name="Warner D."/>
        </authorList>
    </citation>
    <scope>NUCLEOTIDE SEQUENCE [LARGE SCALE GENOMIC DNA]</scope>
    <source>
        <strain evidence="1">180601</strain>
        <tissue evidence="1">Whole Body</tissue>
    </source>
</reference>
<gene>
    <name evidence="1" type="ORF">FWK35_00036020</name>
</gene>
<protein>
    <recommendedName>
        <fullName evidence="3">RNA-directed DNA polymerase</fullName>
    </recommendedName>
</protein>
<evidence type="ECO:0008006" key="3">
    <source>
        <dbReference type="Google" id="ProtNLM"/>
    </source>
</evidence>
<evidence type="ECO:0000313" key="1">
    <source>
        <dbReference type="EMBL" id="KAF0768948.1"/>
    </source>
</evidence>
<proteinExistence type="predicted"/>
<name>A0A6G0ZDW0_APHCR</name>
<comment type="caution">
    <text evidence="1">The sequence shown here is derived from an EMBL/GenBank/DDBJ whole genome shotgun (WGS) entry which is preliminary data.</text>
</comment>
<organism evidence="1 2">
    <name type="scientific">Aphis craccivora</name>
    <name type="common">Cowpea aphid</name>
    <dbReference type="NCBI Taxonomy" id="307492"/>
    <lineage>
        <taxon>Eukaryota</taxon>
        <taxon>Metazoa</taxon>
        <taxon>Ecdysozoa</taxon>
        <taxon>Arthropoda</taxon>
        <taxon>Hexapoda</taxon>
        <taxon>Insecta</taxon>
        <taxon>Pterygota</taxon>
        <taxon>Neoptera</taxon>
        <taxon>Paraneoptera</taxon>
        <taxon>Hemiptera</taxon>
        <taxon>Sternorrhyncha</taxon>
        <taxon>Aphidomorpha</taxon>
        <taxon>Aphidoidea</taxon>
        <taxon>Aphididae</taxon>
        <taxon>Aphidini</taxon>
        <taxon>Aphis</taxon>
        <taxon>Aphis</taxon>
    </lineage>
</organism>
<evidence type="ECO:0000313" key="2">
    <source>
        <dbReference type="Proteomes" id="UP000478052"/>
    </source>
</evidence>
<dbReference type="OrthoDB" id="6625860at2759"/>
<dbReference type="Proteomes" id="UP000478052">
    <property type="component" value="Unassembled WGS sequence"/>
</dbReference>
<feature type="non-terminal residue" evidence="1">
    <location>
        <position position="1"/>
    </location>
</feature>
<dbReference type="AlphaFoldDB" id="A0A6G0ZDW0"/>